<protein>
    <recommendedName>
        <fullName evidence="6">E3 ubiquitin-protein ligase RMA</fullName>
        <ecNumber evidence="6">2.3.2.27</ecNumber>
    </recommendedName>
    <alternativeName>
        <fullName evidence="6">Protein RING membrane-anchor</fullName>
    </alternativeName>
    <alternativeName>
        <fullName evidence="6">RING-type E3 ubiquitin transferase RMA</fullName>
    </alternativeName>
</protein>
<dbReference type="GO" id="GO:0061630">
    <property type="term" value="F:ubiquitin protein ligase activity"/>
    <property type="evidence" value="ECO:0007669"/>
    <property type="project" value="UniProtKB-UniRule"/>
</dbReference>
<keyword evidence="3 6" id="KW-0808">Transferase</keyword>
<dbReference type="Gene3D" id="3.30.40.10">
    <property type="entry name" value="Zinc/RING finger domain, C3HC4 (zinc finger)"/>
    <property type="match status" value="1"/>
</dbReference>
<dbReference type="Proteomes" id="UP001642260">
    <property type="component" value="Unassembled WGS sequence"/>
</dbReference>
<comment type="function">
    <text evidence="6">E3 ubiquitin-protein ligase.</text>
</comment>
<keyword evidence="6" id="KW-0862">Zinc</keyword>
<dbReference type="InterPro" id="IPR045103">
    <property type="entry name" value="RNF5/RNF185-like"/>
</dbReference>
<dbReference type="GO" id="GO:0008270">
    <property type="term" value="F:zinc ion binding"/>
    <property type="evidence" value="ECO:0007669"/>
    <property type="project" value="UniProtKB-KW"/>
</dbReference>
<dbReference type="PANTHER" id="PTHR12313">
    <property type="entry name" value="E3 UBIQUITIN-PROTEIN LIGASE RNF5-RELATED"/>
    <property type="match status" value="1"/>
</dbReference>
<evidence type="ECO:0000256" key="7">
    <source>
        <dbReference type="SAM" id="MobiDB-lite"/>
    </source>
</evidence>
<comment type="pathway">
    <text evidence="2 6">Protein modification; protein ubiquitination.</text>
</comment>
<feature type="compositionally biased region" description="Basic and acidic residues" evidence="7">
    <location>
        <begin position="1"/>
        <end position="15"/>
    </location>
</feature>
<comment type="subcellular location">
    <subcellularLocation>
        <location evidence="6">Endoplasmic reticulum membrane</location>
        <topology evidence="6">Single-pass type IV membrane protein</topology>
    </subcellularLocation>
</comment>
<evidence type="ECO:0000313" key="10">
    <source>
        <dbReference type="Proteomes" id="UP001642260"/>
    </source>
</evidence>
<evidence type="ECO:0000259" key="8">
    <source>
        <dbReference type="PROSITE" id="PS50089"/>
    </source>
</evidence>
<evidence type="ECO:0000256" key="2">
    <source>
        <dbReference type="ARBA" id="ARBA00004906"/>
    </source>
</evidence>
<dbReference type="EMBL" id="CAKOAT010214155">
    <property type="protein sequence ID" value="CAH8355944.1"/>
    <property type="molecule type" value="Genomic_DNA"/>
</dbReference>
<dbReference type="EC" id="2.3.2.27" evidence="6"/>
<comment type="domain">
    <text evidence="6">The RING-type zinc finger domain is responsible for E3 ligase activity.</text>
</comment>
<feature type="region of interest" description="Disordered" evidence="7">
    <location>
        <begin position="250"/>
        <end position="333"/>
    </location>
</feature>
<keyword evidence="6" id="KW-0256">Endoplasmic reticulum</keyword>
<evidence type="ECO:0000256" key="3">
    <source>
        <dbReference type="ARBA" id="ARBA00022679"/>
    </source>
</evidence>
<name>A0ABC8KAI4_ERUVS</name>
<evidence type="ECO:0000313" key="9">
    <source>
        <dbReference type="EMBL" id="CAH8355944.1"/>
    </source>
</evidence>
<proteinExistence type="predicted"/>
<dbReference type="SUPFAM" id="SSF57850">
    <property type="entry name" value="RING/U-box"/>
    <property type="match status" value="1"/>
</dbReference>
<comment type="catalytic activity">
    <reaction evidence="1 6">
        <text>S-ubiquitinyl-[E2 ubiquitin-conjugating enzyme]-L-cysteine + [acceptor protein]-L-lysine = [E2 ubiquitin-conjugating enzyme]-L-cysteine + N(6)-ubiquitinyl-[acceptor protein]-L-lysine.</text>
        <dbReference type="EC" id="2.3.2.27"/>
    </reaction>
</comment>
<accession>A0ABC8KAI4</accession>
<dbReference type="SMART" id="SM00184">
    <property type="entry name" value="RING"/>
    <property type="match status" value="1"/>
</dbReference>
<keyword evidence="4 6" id="KW-0833">Ubl conjugation pathway</keyword>
<gene>
    <name evidence="9" type="ORF">ERUC_LOCUS21699</name>
</gene>
<reference evidence="9 10" key="1">
    <citation type="submission" date="2022-03" db="EMBL/GenBank/DDBJ databases">
        <authorList>
            <person name="Macdonald S."/>
            <person name="Ahmed S."/>
            <person name="Newling K."/>
        </authorList>
    </citation>
    <scope>NUCLEOTIDE SEQUENCE [LARGE SCALE GENOMIC DNA]</scope>
</reference>
<feature type="compositionally biased region" description="Polar residues" evidence="7">
    <location>
        <begin position="267"/>
        <end position="284"/>
    </location>
</feature>
<dbReference type="GO" id="GO:0005789">
    <property type="term" value="C:endoplasmic reticulum membrane"/>
    <property type="evidence" value="ECO:0007669"/>
    <property type="project" value="UniProtKB-SubCell"/>
</dbReference>
<dbReference type="InterPro" id="IPR001841">
    <property type="entry name" value="Znf_RING"/>
</dbReference>
<dbReference type="Pfam" id="PF14634">
    <property type="entry name" value="zf-RING_5"/>
    <property type="match status" value="1"/>
</dbReference>
<evidence type="ECO:0000256" key="5">
    <source>
        <dbReference type="PROSITE-ProRule" id="PRU00175"/>
    </source>
</evidence>
<feature type="region of interest" description="Disordered" evidence="7">
    <location>
        <begin position="1"/>
        <end position="28"/>
    </location>
</feature>
<dbReference type="AlphaFoldDB" id="A0ABC8KAI4"/>
<feature type="domain" description="RING-type" evidence="8">
    <location>
        <begin position="91"/>
        <end position="132"/>
    </location>
</feature>
<evidence type="ECO:0000256" key="4">
    <source>
        <dbReference type="ARBA" id="ARBA00022786"/>
    </source>
</evidence>
<evidence type="ECO:0000256" key="1">
    <source>
        <dbReference type="ARBA" id="ARBA00000900"/>
    </source>
</evidence>
<keyword evidence="6" id="KW-0479">Metal-binding</keyword>
<feature type="compositionally biased region" description="Polar residues" evidence="7">
    <location>
        <begin position="291"/>
        <end position="306"/>
    </location>
</feature>
<evidence type="ECO:0000256" key="6">
    <source>
        <dbReference type="RuleBase" id="RU369090"/>
    </source>
</evidence>
<comment type="caution">
    <text evidence="9">The sequence shown here is derived from an EMBL/GenBank/DDBJ whole genome shotgun (WGS) entry which is preliminary data.</text>
</comment>
<dbReference type="PROSITE" id="PS50089">
    <property type="entry name" value="ZF_RING_2"/>
    <property type="match status" value="1"/>
</dbReference>
<organism evidence="9 10">
    <name type="scientific">Eruca vesicaria subsp. sativa</name>
    <name type="common">Garden rocket</name>
    <name type="synonym">Eruca sativa</name>
    <dbReference type="NCBI Taxonomy" id="29727"/>
    <lineage>
        <taxon>Eukaryota</taxon>
        <taxon>Viridiplantae</taxon>
        <taxon>Streptophyta</taxon>
        <taxon>Embryophyta</taxon>
        <taxon>Tracheophyta</taxon>
        <taxon>Spermatophyta</taxon>
        <taxon>Magnoliopsida</taxon>
        <taxon>eudicotyledons</taxon>
        <taxon>Gunneridae</taxon>
        <taxon>Pentapetalae</taxon>
        <taxon>rosids</taxon>
        <taxon>malvids</taxon>
        <taxon>Brassicales</taxon>
        <taxon>Brassicaceae</taxon>
        <taxon>Brassiceae</taxon>
        <taxon>Eruca</taxon>
    </lineage>
</organism>
<dbReference type="InterPro" id="IPR013083">
    <property type="entry name" value="Znf_RING/FYVE/PHD"/>
</dbReference>
<keyword evidence="10" id="KW-1185">Reference proteome</keyword>
<keyword evidence="5 6" id="KW-0863">Zinc-finger</keyword>
<sequence length="333" mass="36963">MVKRARDYSLPDRTTHKTARSNSSRIRQRETTARALALVPSNEHRNSTAGVIHERSRERLVKNGENKTYLIAKALNTERTSSTVPGGYFDCNICLVKAQDPVLTCCGHLFCWGCFHQLPLVYLNIKECPVCDGEVTDAEVIPIYGNGDDNSKTKLEGCGVLLPPRPHAKRVESFRQKIINRGVPFVPETMEHIRRAIDSIVTSGGGEQQHLHPPLRLLPSFASFPSLVVHTSEIPPFDDVDSFIDTTSLRRNRRRSSRIAEISSSLQRNRSNNASSETAGSSSVRDFVVPGSSTATRSQTLNPTQVATSASSSTRRTEDVNSGPQTRSRRRLR</sequence>
<dbReference type="GO" id="GO:0006511">
    <property type="term" value="P:ubiquitin-dependent protein catabolic process"/>
    <property type="evidence" value="ECO:0007669"/>
    <property type="project" value="UniProtKB-UniRule"/>
</dbReference>